<feature type="non-terminal residue" evidence="12">
    <location>
        <position position="1"/>
    </location>
</feature>
<evidence type="ECO:0000256" key="9">
    <source>
        <dbReference type="ARBA" id="ARBA00050776"/>
    </source>
</evidence>
<evidence type="ECO:0000256" key="7">
    <source>
        <dbReference type="ARBA" id="ARBA00023004"/>
    </source>
</evidence>
<evidence type="ECO:0000256" key="2">
    <source>
        <dbReference type="ARBA" id="ARBA00006490"/>
    </source>
</evidence>
<dbReference type="Gene3D" id="3.90.1150.10">
    <property type="entry name" value="Aspartate Aminotransferase, domain 1"/>
    <property type="match status" value="1"/>
</dbReference>
<dbReference type="InterPro" id="IPR000192">
    <property type="entry name" value="Aminotrans_V_dom"/>
</dbReference>
<evidence type="ECO:0000256" key="3">
    <source>
        <dbReference type="ARBA" id="ARBA00012239"/>
    </source>
</evidence>
<dbReference type="InterPro" id="IPR015422">
    <property type="entry name" value="PyrdxlP-dep_Trfase_small"/>
</dbReference>
<dbReference type="InterPro" id="IPR020578">
    <property type="entry name" value="Aminotrans_V_PyrdxlP_BS"/>
</dbReference>
<dbReference type="Proteomes" id="UP000824128">
    <property type="component" value="Unassembled WGS sequence"/>
</dbReference>
<name>A0A9D1N2D7_9FIRM</name>
<dbReference type="EMBL" id="DVNZ01000014">
    <property type="protein sequence ID" value="HIU93590.1"/>
    <property type="molecule type" value="Genomic_DNA"/>
</dbReference>
<dbReference type="Pfam" id="PF00266">
    <property type="entry name" value="Aminotran_5"/>
    <property type="match status" value="1"/>
</dbReference>
<reference evidence="12" key="2">
    <citation type="journal article" date="2021" name="PeerJ">
        <title>Extensive microbial diversity within the chicken gut microbiome revealed by metagenomics and culture.</title>
        <authorList>
            <person name="Gilroy R."/>
            <person name="Ravi A."/>
            <person name="Getino M."/>
            <person name="Pursley I."/>
            <person name="Horton D.L."/>
            <person name="Alikhan N.F."/>
            <person name="Baker D."/>
            <person name="Gharbi K."/>
            <person name="Hall N."/>
            <person name="Watson M."/>
            <person name="Adriaenssens E.M."/>
            <person name="Foster-Nyarko E."/>
            <person name="Jarju S."/>
            <person name="Secka A."/>
            <person name="Antonio M."/>
            <person name="Oren A."/>
            <person name="Chaudhuri R.R."/>
            <person name="La Ragione R."/>
            <person name="Hildebrand F."/>
            <person name="Pallen M.J."/>
        </authorList>
    </citation>
    <scope>NUCLEOTIDE SEQUENCE</scope>
    <source>
        <strain evidence="12">ChiGjej2B2-16831</strain>
    </source>
</reference>
<sequence length="311" mass="33008">TESNNMAILGALRAMRGRGRIITSASEHPSVYELFRLLEQRGYQAVYIGTDESGAASLAELAANLTPDTALVSLMHVNNETGAVTDIAAAASLIRSRAPQAVFHVDGVQAYGKLPFGCPPCDLYSVSGHKIHAPKGVGALYVRAGLRFAGGLVGGGQEQGRRSGTTNAPGILGLDAAVAAYAAHQQEWVAAMRACKTRLAERLLSLPDAYLNGPAPEDGAPHILNVSFPGVRGEVLLHALEQREIYVSTGSACSAHKKGNNRVLAAAGVRGARQEGALRLSLCPFNTLEEMDRAAEEIGRQAAFLRRYQRR</sequence>
<dbReference type="InterPro" id="IPR015421">
    <property type="entry name" value="PyrdxlP-dep_Trfase_major"/>
</dbReference>
<evidence type="ECO:0000256" key="4">
    <source>
        <dbReference type="ARBA" id="ARBA00022679"/>
    </source>
</evidence>
<dbReference type="InterPro" id="IPR016454">
    <property type="entry name" value="Cysteine_dSase"/>
</dbReference>
<evidence type="ECO:0000256" key="10">
    <source>
        <dbReference type="RuleBase" id="RU004504"/>
    </source>
</evidence>
<dbReference type="InterPro" id="IPR015424">
    <property type="entry name" value="PyrdxlP-dep_Trfase"/>
</dbReference>
<evidence type="ECO:0000256" key="1">
    <source>
        <dbReference type="ARBA" id="ARBA00001933"/>
    </source>
</evidence>
<dbReference type="AlphaFoldDB" id="A0A9D1N2D7"/>
<comment type="catalytic activity">
    <reaction evidence="9">
        <text>(sulfur carrier)-H + L-cysteine = (sulfur carrier)-SH + L-alanine</text>
        <dbReference type="Rhea" id="RHEA:43892"/>
        <dbReference type="Rhea" id="RHEA-COMP:14737"/>
        <dbReference type="Rhea" id="RHEA-COMP:14739"/>
        <dbReference type="ChEBI" id="CHEBI:29917"/>
        <dbReference type="ChEBI" id="CHEBI:35235"/>
        <dbReference type="ChEBI" id="CHEBI:57972"/>
        <dbReference type="ChEBI" id="CHEBI:64428"/>
        <dbReference type="EC" id="2.8.1.7"/>
    </reaction>
</comment>
<proteinExistence type="inferred from homology"/>
<keyword evidence="4" id="KW-0808">Transferase</keyword>
<dbReference type="PANTHER" id="PTHR11601:SF34">
    <property type="entry name" value="CYSTEINE DESULFURASE"/>
    <property type="match status" value="1"/>
</dbReference>
<dbReference type="EC" id="2.8.1.7" evidence="3"/>
<dbReference type="Gene3D" id="3.40.640.10">
    <property type="entry name" value="Type I PLP-dependent aspartate aminotransferase-like (Major domain)"/>
    <property type="match status" value="1"/>
</dbReference>
<accession>A0A9D1N2D7</accession>
<evidence type="ECO:0000256" key="8">
    <source>
        <dbReference type="ARBA" id="ARBA00023014"/>
    </source>
</evidence>
<evidence type="ECO:0000259" key="11">
    <source>
        <dbReference type="Pfam" id="PF00266"/>
    </source>
</evidence>
<dbReference type="GO" id="GO:0046872">
    <property type="term" value="F:metal ion binding"/>
    <property type="evidence" value="ECO:0007669"/>
    <property type="project" value="UniProtKB-KW"/>
</dbReference>
<evidence type="ECO:0000313" key="13">
    <source>
        <dbReference type="Proteomes" id="UP000824128"/>
    </source>
</evidence>
<feature type="domain" description="Aminotransferase class V" evidence="11">
    <location>
        <begin position="1"/>
        <end position="293"/>
    </location>
</feature>
<gene>
    <name evidence="12" type="ORF">IAD24_00385</name>
</gene>
<dbReference type="GO" id="GO:0051536">
    <property type="term" value="F:iron-sulfur cluster binding"/>
    <property type="evidence" value="ECO:0007669"/>
    <property type="project" value="UniProtKB-KW"/>
</dbReference>
<comment type="cofactor">
    <cofactor evidence="1 10">
        <name>pyridoxal 5'-phosphate</name>
        <dbReference type="ChEBI" id="CHEBI:597326"/>
    </cofactor>
</comment>
<protein>
    <recommendedName>
        <fullName evidence="3">cysteine desulfurase</fullName>
        <ecNumber evidence="3">2.8.1.7</ecNumber>
    </recommendedName>
</protein>
<comment type="caution">
    <text evidence="12">The sequence shown here is derived from an EMBL/GenBank/DDBJ whole genome shotgun (WGS) entry which is preliminary data.</text>
</comment>
<keyword evidence="8" id="KW-0411">Iron-sulfur</keyword>
<dbReference type="PANTHER" id="PTHR11601">
    <property type="entry name" value="CYSTEINE DESULFURYLASE FAMILY MEMBER"/>
    <property type="match status" value="1"/>
</dbReference>
<reference evidence="12" key="1">
    <citation type="submission" date="2020-10" db="EMBL/GenBank/DDBJ databases">
        <authorList>
            <person name="Gilroy R."/>
        </authorList>
    </citation>
    <scope>NUCLEOTIDE SEQUENCE</scope>
    <source>
        <strain evidence="12">ChiGjej2B2-16831</strain>
    </source>
</reference>
<dbReference type="PROSITE" id="PS00595">
    <property type="entry name" value="AA_TRANSFER_CLASS_5"/>
    <property type="match status" value="1"/>
</dbReference>
<organism evidence="12 13">
    <name type="scientific">Candidatus Aphodomorpha intestinavium</name>
    <dbReference type="NCBI Taxonomy" id="2840672"/>
    <lineage>
        <taxon>Bacteria</taxon>
        <taxon>Bacillati</taxon>
        <taxon>Bacillota</taxon>
        <taxon>Clostridia</taxon>
        <taxon>Eubacteriales</taxon>
        <taxon>Candidatus Aphodomorpha</taxon>
    </lineage>
</organism>
<dbReference type="SUPFAM" id="SSF53383">
    <property type="entry name" value="PLP-dependent transferases"/>
    <property type="match status" value="1"/>
</dbReference>
<dbReference type="PIRSF" id="PIRSF005572">
    <property type="entry name" value="NifS"/>
    <property type="match status" value="1"/>
</dbReference>
<keyword evidence="5" id="KW-0479">Metal-binding</keyword>
<keyword evidence="7" id="KW-0408">Iron</keyword>
<evidence type="ECO:0000313" key="12">
    <source>
        <dbReference type="EMBL" id="HIU93590.1"/>
    </source>
</evidence>
<dbReference type="GO" id="GO:0031071">
    <property type="term" value="F:cysteine desulfurase activity"/>
    <property type="evidence" value="ECO:0007669"/>
    <property type="project" value="UniProtKB-EC"/>
</dbReference>
<evidence type="ECO:0000256" key="5">
    <source>
        <dbReference type="ARBA" id="ARBA00022723"/>
    </source>
</evidence>
<comment type="similarity">
    <text evidence="2">Belongs to the class-V pyridoxal-phosphate-dependent aminotransferase family. NifS/IscS subfamily.</text>
</comment>
<evidence type="ECO:0000256" key="6">
    <source>
        <dbReference type="ARBA" id="ARBA00022898"/>
    </source>
</evidence>
<keyword evidence="6" id="KW-0663">Pyridoxal phosphate</keyword>